<feature type="compositionally biased region" description="Polar residues" evidence="7">
    <location>
        <begin position="279"/>
        <end position="293"/>
    </location>
</feature>
<dbReference type="CDD" id="cd00086">
    <property type="entry name" value="homeodomain"/>
    <property type="match status" value="1"/>
</dbReference>
<protein>
    <submittedName>
        <fullName evidence="9">Paired mesoderm homeobox 2A</fullName>
    </submittedName>
</protein>
<keyword evidence="3 5" id="KW-0371">Homeobox</keyword>
<dbReference type="InterPro" id="IPR050649">
    <property type="entry name" value="Paired_Homeobox_TFs"/>
</dbReference>
<evidence type="ECO:0000256" key="1">
    <source>
        <dbReference type="ARBA" id="ARBA00004123"/>
    </source>
</evidence>
<keyword evidence="4 5" id="KW-0539">Nucleus</keyword>
<evidence type="ECO:0000256" key="6">
    <source>
        <dbReference type="RuleBase" id="RU000682"/>
    </source>
</evidence>
<proteinExistence type="predicted"/>
<comment type="subcellular location">
    <subcellularLocation>
        <location evidence="1 5 6">Nucleus</location>
    </subcellularLocation>
</comment>
<dbReference type="PROSITE" id="PS50071">
    <property type="entry name" value="HOMEOBOX_2"/>
    <property type="match status" value="1"/>
</dbReference>
<feature type="compositionally biased region" description="Low complexity" evidence="7">
    <location>
        <begin position="244"/>
        <end position="258"/>
    </location>
</feature>
<dbReference type="GO" id="GO:0005634">
    <property type="term" value="C:nucleus"/>
    <property type="evidence" value="ECO:0007669"/>
    <property type="project" value="UniProtKB-SubCell"/>
</dbReference>
<accession>A0A498L1V7</accession>
<dbReference type="FunFam" id="1.10.10.60:FF:000207">
    <property type="entry name" value="paired mesoderm homeobox protein 2A"/>
    <property type="match status" value="1"/>
</dbReference>
<feature type="compositionally biased region" description="Low complexity" evidence="7">
    <location>
        <begin position="295"/>
        <end position="310"/>
    </location>
</feature>
<evidence type="ECO:0000256" key="7">
    <source>
        <dbReference type="SAM" id="MobiDB-lite"/>
    </source>
</evidence>
<dbReference type="GO" id="GO:0000981">
    <property type="term" value="F:DNA-binding transcription factor activity, RNA polymerase II-specific"/>
    <property type="evidence" value="ECO:0007669"/>
    <property type="project" value="InterPro"/>
</dbReference>
<comment type="caution">
    <text evidence="9">The sequence shown here is derived from an EMBL/GenBank/DDBJ whole genome shotgun (WGS) entry which is preliminary data.</text>
</comment>
<dbReference type="SMART" id="SM00389">
    <property type="entry name" value="HOX"/>
    <property type="match status" value="1"/>
</dbReference>
<gene>
    <name evidence="9" type="ORF">ROHU_034988</name>
</gene>
<dbReference type="EMBL" id="QBIY01013533">
    <property type="protein sequence ID" value="RXN02422.1"/>
    <property type="molecule type" value="Genomic_DNA"/>
</dbReference>
<sequence length="386" mass="41775">MSVGQSGGVFEKMLQQQISEGNLFWIRSQTRRHGARLLGVRAEHRNTGTEKHALDTARKLRLPLEFDAAAGHFAHPNPEHPPASPSALHMYKMDYSYLNTYDSCMAAMEASAYADFNSCSQTNTFQYNPIRTGFSSNPGCAPLGSASCTLGALREHQPAPYSTVPYKFFSDPSGLNEKRKQRRIRTTFTSSQLKELERVFAETHYPDIYTREELALKIDLTEARVQVWFQNRRAKFRKQERAANSKGANAAANGSSAKKSGENRSSSEDDESKESTCSPTPDSTASLPSSGNMGSPGTSSLSPSPVSGSSAAFTNASISPSIHQGLKSSPWPSIGSAGAAALTPGAVQTQDLLKAWQPADSMAAGPFAGVLSSFHRKPNTIKTNLF</sequence>
<dbReference type="InterPro" id="IPR001356">
    <property type="entry name" value="HD"/>
</dbReference>
<dbReference type="InterPro" id="IPR017970">
    <property type="entry name" value="Homeobox_CS"/>
</dbReference>
<evidence type="ECO:0000256" key="2">
    <source>
        <dbReference type="ARBA" id="ARBA00023125"/>
    </source>
</evidence>
<feature type="domain" description="Homeobox" evidence="8">
    <location>
        <begin position="179"/>
        <end position="239"/>
    </location>
</feature>
<evidence type="ECO:0000259" key="8">
    <source>
        <dbReference type="PROSITE" id="PS50071"/>
    </source>
</evidence>
<dbReference type="AlphaFoldDB" id="A0A498L1V7"/>
<evidence type="ECO:0000313" key="10">
    <source>
        <dbReference type="Proteomes" id="UP000290572"/>
    </source>
</evidence>
<dbReference type="Proteomes" id="UP000290572">
    <property type="component" value="Unassembled WGS sequence"/>
</dbReference>
<dbReference type="GO" id="GO:0045944">
    <property type="term" value="P:positive regulation of transcription by RNA polymerase II"/>
    <property type="evidence" value="ECO:0007669"/>
    <property type="project" value="UniProtKB-ARBA"/>
</dbReference>
<keyword evidence="10" id="KW-1185">Reference proteome</keyword>
<dbReference type="SUPFAM" id="SSF46689">
    <property type="entry name" value="Homeodomain-like"/>
    <property type="match status" value="1"/>
</dbReference>
<feature type="region of interest" description="Disordered" evidence="7">
    <location>
        <begin position="237"/>
        <end position="310"/>
    </location>
</feature>
<dbReference type="PANTHER" id="PTHR24329:SF340">
    <property type="entry name" value="ARISTALESS RELATED HOMEOBOX"/>
    <property type="match status" value="1"/>
</dbReference>
<dbReference type="Pfam" id="PF00046">
    <property type="entry name" value="Homeodomain"/>
    <property type="match status" value="1"/>
</dbReference>
<evidence type="ECO:0000313" key="9">
    <source>
        <dbReference type="EMBL" id="RXN02422.1"/>
    </source>
</evidence>
<reference evidence="9 10" key="1">
    <citation type="submission" date="2018-03" db="EMBL/GenBank/DDBJ databases">
        <title>Draft genome sequence of Rohu Carp (Labeo rohita).</title>
        <authorList>
            <person name="Das P."/>
            <person name="Kushwaha B."/>
            <person name="Joshi C.G."/>
            <person name="Kumar D."/>
            <person name="Nagpure N.S."/>
            <person name="Sahoo L."/>
            <person name="Das S.P."/>
            <person name="Bit A."/>
            <person name="Patnaik S."/>
            <person name="Meher P.K."/>
            <person name="Jayasankar P."/>
            <person name="Koringa P.G."/>
            <person name="Patel N.V."/>
            <person name="Hinsu A.T."/>
            <person name="Kumar R."/>
            <person name="Pandey M."/>
            <person name="Agarwal S."/>
            <person name="Srivastava S."/>
            <person name="Singh M."/>
            <person name="Iquebal M.A."/>
            <person name="Jaiswal S."/>
            <person name="Angadi U.B."/>
            <person name="Kumar N."/>
            <person name="Raza M."/>
            <person name="Shah T.M."/>
            <person name="Rai A."/>
            <person name="Jena J.K."/>
        </authorList>
    </citation>
    <scope>NUCLEOTIDE SEQUENCE [LARGE SCALE GENOMIC DNA]</scope>
    <source>
        <strain evidence="9">DASCIFA01</strain>
        <tissue evidence="9">Testis</tissue>
    </source>
</reference>
<dbReference type="PANTHER" id="PTHR24329">
    <property type="entry name" value="HOMEOBOX PROTEIN ARISTALESS"/>
    <property type="match status" value="1"/>
</dbReference>
<dbReference type="GO" id="GO:0000977">
    <property type="term" value="F:RNA polymerase II transcription regulatory region sequence-specific DNA binding"/>
    <property type="evidence" value="ECO:0007669"/>
    <property type="project" value="TreeGrafter"/>
</dbReference>
<dbReference type="Gene3D" id="1.10.10.60">
    <property type="entry name" value="Homeodomain-like"/>
    <property type="match status" value="1"/>
</dbReference>
<organism evidence="9 10">
    <name type="scientific">Labeo rohita</name>
    <name type="common">Indian major carp</name>
    <name type="synonym">Cyprinus rohita</name>
    <dbReference type="NCBI Taxonomy" id="84645"/>
    <lineage>
        <taxon>Eukaryota</taxon>
        <taxon>Metazoa</taxon>
        <taxon>Chordata</taxon>
        <taxon>Craniata</taxon>
        <taxon>Vertebrata</taxon>
        <taxon>Euteleostomi</taxon>
        <taxon>Actinopterygii</taxon>
        <taxon>Neopterygii</taxon>
        <taxon>Teleostei</taxon>
        <taxon>Ostariophysi</taxon>
        <taxon>Cypriniformes</taxon>
        <taxon>Cyprinidae</taxon>
        <taxon>Labeoninae</taxon>
        <taxon>Labeonini</taxon>
        <taxon>Labeo</taxon>
    </lineage>
</organism>
<dbReference type="InterPro" id="IPR009057">
    <property type="entry name" value="Homeodomain-like_sf"/>
</dbReference>
<evidence type="ECO:0000256" key="5">
    <source>
        <dbReference type="PROSITE-ProRule" id="PRU00108"/>
    </source>
</evidence>
<keyword evidence="2 5" id="KW-0238">DNA-binding</keyword>
<evidence type="ECO:0000256" key="3">
    <source>
        <dbReference type="ARBA" id="ARBA00023155"/>
    </source>
</evidence>
<feature type="DNA-binding region" description="Homeobox" evidence="5">
    <location>
        <begin position="181"/>
        <end position="240"/>
    </location>
</feature>
<dbReference type="PROSITE" id="PS00027">
    <property type="entry name" value="HOMEOBOX_1"/>
    <property type="match status" value="1"/>
</dbReference>
<evidence type="ECO:0000256" key="4">
    <source>
        <dbReference type="ARBA" id="ARBA00023242"/>
    </source>
</evidence>
<name>A0A498L1V7_LABRO</name>